<feature type="domain" description="Serine/threonine-protein phosphatase 4 regulatory subunit 3-like central" evidence="5">
    <location>
        <begin position="566"/>
        <end position="662"/>
    </location>
</feature>
<dbReference type="InterPro" id="IPR011993">
    <property type="entry name" value="PH-like_dom_sf"/>
</dbReference>
<dbReference type="InterPro" id="IPR016024">
    <property type="entry name" value="ARM-type_fold"/>
</dbReference>
<dbReference type="Pfam" id="PF04802">
    <property type="entry name" value="PP4R3"/>
    <property type="match status" value="2"/>
</dbReference>
<feature type="compositionally biased region" description="Basic and acidic residues" evidence="4">
    <location>
        <begin position="813"/>
        <end position="822"/>
    </location>
</feature>
<evidence type="ECO:0000256" key="3">
    <source>
        <dbReference type="SAM" id="Coils"/>
    </source>
</evidence>
<evidence type="ECO:0000256" key="2">
    <source>
        <dbReference type="ARBA" id="ARBA00023242"/>
    </source>
</evidence>
<feature type="domain" description="PP4R3 EVH1-like" evidence="6">
    <location>
        <begin position="7"/>
        <end position="105"/>
    </location>
</feature>
<dbReference type="SUPFAM" id="SSF50729">
    <property type="entry name" value="PH domain-like"/>
    <property type="match status" value="1"/>
</dbReference>
<dbReference type="PANTHER" id="PTHR23318:SF0">
    <property type="entry name" value="SERINE_THREONINE-PROTEIN PHOSPHATASE 4 REGULATORY SUBUNIT 3"/>
    <property type="match status" value="1"/>
</dbReference>
<feature type="region of interest" description="Disordered" evidence="4">
    <location>
        <begin position="682"/>
        <end position="900"/>
    </location>
</feature>
<evidence type="ECO:0000259" key="6">
    <source>
        <dbReference type="Pfam" id="PF22972"/>
    </source>
</evidence>
<dbReference type="GO" id="GO:0006974">
    <property type="term" value="P:DNA damage response"/>
    <property type="evidence" value="ECO:0007669"/>
    <property type="project" value="TreeGrafter"/>
</dbReference>
<feature type="compositionally biased region" description="Basic and acidic residues" evidence="4">
    <location>
        <begin position="717"/>
        <end position="736"/>
    </location>
</feature>
<feature type="compositionally biased region" description="Basic and acidic residues" evidence="4">
    <location>
        <begin position="917"/>
        <end position="926"/>
    </location>
</feature>
<comment type="caution">
    <text evidence="7">The sequence shown here is derived from an EMBL/GenBank/DDBJ whole genome shotgun (WGS) entry which is preliminary data.</text>
</comment>
<evidence type="ECO:0000259" key="5">
    <source>
        <dbReference type="Pfam" id="PF04802"/>
    </source>
</evidence>
<evidence type="ECO:0000256" key="1">
    <source>
        <dbReference type="ARBA" id="ARBA00004123"/>
    </source>
</evidence>
<evidence type="ECO:0000313" key="7">
    <source>
        <dbReference type="EMBL" id="KAG0017992.1"/>
    </source>
</evidence>
<feature type="compositionally biased region" description="Acidic residues" evidence="4">
    <location>
        <begin position="784"/>
        <end position="793"/>
    </location>
</feature>
<dbReference type="AlphaFoldDB" id="A0A9P6T1C7"/>
<feature type="compositionally biased region" description="Basic and acidic residues" evidence="4">
    <location>
        <begin position="833"/>
        <end position="842"/>
    </location>
</feature>
<feature type="compositionally biased region" description="Acidic residues" evidence="4">
    <location>
        <begin position="698"/>
        <end position="716"/>
    </location>
</feature>
<feature type="compositionally biased region" description="Polar residues" evidence="4">
    <location>
        <begin position="967"/>
        <end position="981"/>
    </location>
</feature>
<feature type="compositionally biased region" description="Polar residues" evidence="4">
    <location>
        <begin position="875"/>
        <end position="893"/>
    </location>
</feature>
<protein>
    <submittedName>
        <fullName evidence="7">Platinum sensitivity protein</fullName>
    </submittedName>
</protein>
<dbReference type="Proteomes" id="UP000703661">
    <property type="component" value="Unassembled WGS sequence"/>
</dbReference>
<feature type="region of interest" description="Disordered" evidence="4">
    <location>
        <begin position="953"/>
        <end position="999"/>
    </location>
</feature>
<name>A0A9P6T1C7_9FUNG</name>
<accession>A0A9P6T1C7</accession>
<sequence length="999" mass="112102">MDPLVKMRVKVYKLSTCNQWIDQGTGHCSCEFNQDKSEGTLIVHSEDEEDKVLLNSRIRVGEELYQRQQDTLIVWTEDSGEDLALSFQEAEGCGEIWDNIIEVQQHYAEDLFSDPSDVNGVGSGEFTTLPNPELSNLAEIENMLKEAQNELSEKEKLAAFIIMDSYIDKLFPILEACEDLESRSDLNLLHGIMLGIIMLNDIAVIQYILKDEVIIGCLGMLEYDPELGDNKEDYREFLTKRTKYKQIVPINDPDVEQKIHQAFRLHFLRDTVLARVADENLSSILGSLIFFHNIDIVNYVHQDSVFMKDLFSILENEAETLERKREVILFVQQFCSIAKTTQLPTRVGLYRTLSQNGLFNVFEMALSDEEPKIKMAGTEIFLSAMEHDPNLVRSYIVKQAEETVPKKLMDIILDQFLAEGDTGIKLQFSEVIRILLDTNTSQVENGMQIAMNAPPNLDPDADVFLELFYKSYVEKFVSPLLELSDDTVTFTRSVASVCENICQILSFMVRHHTFRSKYYVLSNGIVGKVCLLLKNRDQHLRLCKFIANFYQKNAILLTSALIVSFYVLLAALRFFRTCVGLNDEFYNRYLIKNNIFQHIVDALLSTHNRNNLLNSACIEFFEFIRNENIKSLITHVVSMHGEKLKHIEYVNTFKALIRRYEQLQDTSVADAEAAEAATIQANTTKRGGTQKAWSSSTMDDDEEAYFNNSDDEDEVPDEGKHEDDPPTSDLRRRVKEDSDEESDHSGHGNTPTSSIMEGDSGPILASQTSPPPPPSLLRRKLVDYGDDDDDEEEKAFNRRLRNPSSPPSTTDQPPEKRVKLDPEQGDETGTTAHQDEVMRDSPDPSGVAPGSPSQKAVGASITEGSSPSIKFKLNNLRNGRSPSPNTRSRSVSPLPSGLPSIAMRTGIAFVKAGSTDSDGHLSDSDSKGGASGKQDVLDEAAIHLRSDMARDFRRLEDDGIEDLKHNGSAQPESTIPSTTEAPGSEGKISVEDEAPDNPE</sequence>
<feature type="domain" description="Serine/threonine-protein phosphatase 4 regulatory subunit 3-like central" evidence="5">
    <location>
        <begin position="139"/>
        <end position="544"/>
    </location>
</feature>
<feature type="region of interest" description="Disordered" evidence="4">
    <location>
        <begin position="913"/>
        <end position="935"/>
    </location>
</feature>
<keyword evidence="2" id="KW-0539">Nucleus</keyword>
<reference evidence="7" key="1">
    <citation type="journal article" date="2020" name="Fungal Divers.">
        <title>Resolving the Mortierellaceae phylogeny through synthesis of multi-gene phylogenetics and phylogenomics.</title>
        <authorList>
            <person name="Vandepol N."/>
            <person name="Liber J."/>
            <person name="Desiro A."/>
            <person name="Na H."/>
            <person name="Kennedy M."/>
            <person name="Barry K."/>
            <person name="Grigoriev I.V."/>
            <person name="Miller A.N."/>
            <person name="O'Donnell K."/>
            <person name="Stajich J.E."/>
            <person name="Bonito G."/>
        </authorList>
    </citation>
    <scope>NUCLEOTIDE SEQUENCE</scope>
    <source>
        <strain evidence="7">NRRL 2769</strain>
    </source>
</reference>
<dbReference type="InterPro" id="IPR006887">
    <property type="entry name" value="P4R3-like_central_dom"/>
</dbReference>
<organism evidence="7 8">
    <name type="scientific">Entomortierella chlamydospora</name>
    <dbReference type="NCBI Taxonomy" id="101097"/>
    <lineage>
        <taxon>Eukaryota</taxon>
        <taxon>Fungi</taxon>
        <taxon>Fungi incertae sedis</taxon>
        <taxon>Mucoromycota</taxon>
        <taxon>Mortierellomycotina</taxon>
        <taxon>Mortierellomycetes</taxon>
        <taxon>Mortierellales</taxon>
        <taxon>Mortierellaceae</taxon>
        <taxon>Entomortierella</taxon>
    </lineage>
</organism>
<dbReference type="GO" id="GO:0005654">
    <property type="term" value="C:nucleoplasm"/>
    <property type="evidence" value="ECO:0007669"/>
    <property type="project" value="TreeGrafter"/>
</dbReference>
<dbReference type="InterPro" id="IPR055236">
    <property type="entry name" value="EVH1_PP4R3"/>
</dbReference>
<feature type="compositionally biased region" description="Polar residues" evidence="4">
    <location>
        <begin position="682"/>
        <end position="697"/>
    </location>
</feature>
<evidence type="ECO:0000313" key="8">
    <source>
        <dbReference type="Proteomes" id="UP000703661"/>
    </source>
</evidence>
<keyword evidence="3" id="KW-0175">Coiled coil</keyword>
<dbReference type="GO" id="GO:0072542">
    <property type="term" value="F:protein phosphatase activator activity"/>
    <property type="evidence" value="ECO:0007669"/>
    <property type="project" value="TreeGrafter"/>
</dbReference>
<dbReference type="GO" id="GO:0030289">
    <property type="term" value="C:protein phosphatase 4 complex"/>
    <property type="evidence" value="ECO:0007669"/>
    <property type="project" value="TreeGrafter"/>
</dbReference>
<dbReference type="PANTHER" id="PTHR23318">
    <property type="entry name" value="ATP SYNTHASE GAMMA-RELATED"/>
    <property type="match status" value="1"/>
</dbReference>
<evidence type="ECO:0000256" key="4">
    <source>
        <dbReference type="SAM" id="MobiDB-lite"/>
    </source>
</evidence>
<dbReference type="EMBL" id="JAAAID010000397">
    <property type="protein sequence ID" value="KAG0017992.1"/>
    <property type="molecule type" value="Genomic_DNA"/>
</dbReference>
<keyword evidence="8" id="KW-1185">Reference proteome</keyword>
<gene>
    <name evidence="7" type="primary">PSY2_2</name>
    <name evidence="7" type="ORF">BGZ80_007666</name>
</gene>
<dbReference type="Gene3D" id="2.30.29.30">
    <property type="entry name" value="Pleckstrin-homology domain (PH domain)/Phosphotyrosine-binding domain (PTB)"/>
    <property type="match status" value="1"/>
</dbReference>
<feature type="coiled-coil region" evidence="3">
    <location>
        <begin position="137"/>
        <end position="164"/>
    </location>
</feature>
<dbReference type="SUPFAM" id="SSF48371">
    <property type="entry name" value="ARM repeat"/>
    <property type="match status" value="1"/>
</dbReference>
<comment type="subcellular location">
    <subcellularLocation>
        <location evidence="1">Nucleus</location>
    </subcellularLocation>
</comment>
<feature type="compositionally biased region" description="Basic and acidic residues" evidence="4">
    <location>
        <begin position="953"/>
        <end position="965"/>
    </location>
</feature>
<dbReference type="Pfam" id="PF22972">
    <property type="entry name" value="EVH1_PP4R3"/>
    <property type="match status" value="1"/>
</dbReference>
<dbReference type="InterPro" id="IPR051137">
    <property type="entry name" value="PP4R3-like"/>
</dbReference>
<proteinExistence type="predicted"/>